<keyword evidence="3" id="KW-1185">Reference proteome</keyword>
<sequence length="81" mass="9193">MAEPTKSAPKKGSKKAVTKTTGKGGKKRKKSSKESYAMYMYKILKQLWPHKELYRGIQLPGHLLSCESDRQPAAIHERIVH</sequence>
<gene>
    <name evidence="2" type="ORF">ROHU_027652</name>
</gene>
<dbReference type="GO" id="GO:0046982">
    <property type="term" value="F:protein heterodimerization activity"/>
    <property type="evidence" value="ECO:0007669"/>
    <property type="project" value="InterPro"/>
</dbReference>
<name>A0A498M5P5_LABRO</name>
<proteinExistence type="predicted"/>
<evidence type="ECO:0000313" key="2">
    <source>
        <dbReference type="EMBL" id="RXN16209.1"/>
    </source>
</evidence>
<dbReference type="Proteomes" id="UP000290572">
    <property type="component" value="Unassembled WGS sequence"/>
</dbReference>
<dbReference type="EMBL" id="QBIY01012804">
    <property type="protein sequence ID" value="RXN16209.1"/>
    <property type="molecule type" value="Genomic_DNA"/>
</dbReference>
<comment type="caution">
    <text evidence="2">The sequence shown here is derived from an EMBL/GenBank/DDBJ whole genome shotgun (WGS) entry which is preliminary data.</text>
</comment>
<feature type="region of interest" description="Disordered" evidence="1">
    <location>
        <begin position="1"/>
        <end position="32"/>
    </location>
</feature>
<evidence type="ECO:0000313" key="3">
    <source>
        <dbReference type="Proteomes" id="UP000290572"/>
    </source>
</evidence>
<protein>
    <submittedName>
        <fullName evidence="2">Histone H2B 1 2-like protein</fullName>
    </submittedName>
</protein>
<reference evidence="2 3" key="1">
    <citation type="submission" date="2018-03" db="EMBL/GenBank/DDBJ databases">
        <title>Draft genome sequence of Rohu Carp (Labeo rohita).</title>
        <authorList>
            <person name="Das P."/>
            <person name="Kushwaha B."/>
            <person name="Joshi C.G."/>
            <person name="Kumar D."/>
            <person name="Nagpure N.S."/>
            <person name="Sahoo L."/>
            <person name="Das S.P."/>
            <person name="Bit A."/>
            <person name="Patnaik S."/>
            <person name="Meher P.K."/>
            <person name="Jayasankar P."/>
            <person name="Koringa P.G."/>
            <person name="Patel N.V."/>
            <person name="Hinsu A.T."/>
            <person name="Kumar R."/>
            <person name="Pandey M."/>
            <person name="Agarwal S."/>
            <person name="Srivastava S."/>
            <person name="Singh M."/>
            <person name="Iquebal M.A."/>
            <person name="Jaiswal S."/>
            <person name="Angadi U.B."/>
            <person name="Kumar N."/>
            <person name="Raza M."/>
            <person name="Shah T.M."/>
            <person name="Rai A."/>
            <person name="Jena J.K."/>
        </authorList>
    </citation>
    <scope>NUCLEOTIDE SEQUENCE [LARGE SCALE GENOMIC DNA]</scope>
    <source>
        <strain evidence="2">DASCIFA01</strain>
        <tissue evidence="2">Testis</tissue>
    </source>
</reference>
<dbReference type="InterPro" id="IPR009072">
    <property type="entry name" value="Histone-fold"/>
</dbReference>
<organism evidence="2 3">
    <name type="scientific">Labeo rohita</name>
    <name type="common">Indian major carp</name>
    <name type="synonym">Cyprinus rohita</name>
    <dbReference type="NCBI Taxonomy" id="84645"/>
    <lineage>
        <taxon>Eukaryota</taxon>
        <taxon>Metazoa</taxon>
        <taxon>Chordata</taxon>
        <taxon>Craniata</taxon>
        <taxon>Vertebrata</taxon>
        <taxon>Euteleostomi</taxon>
        <taxon>Actinopterygii</taxon>
        <taxon>Neopterygii</taxon>
        <taxon>Teleostei</taxon>
        <taxon>Ostariophysi</taxon>
        <taxon>Cypriniformes</taxon>
        <taxon>Cyprinidae</taxon>
        <taxon>Labeoninae</taxon>
        <taxon>Labeonini</taxon>
        <taxon>Labeo</taxon>
    </lineage>
</organism>
<accession>A0A498M5P5</accession>
<dbReference type="Gene3D" id="1.10.20.10">
    <property type="entry name" value="Histone, subunit A"/>
    <property type="match status" value="1"/>
</dbReference>
<dbReference type="STRING" id="84645.A0A498M5P5"/>
<dbReference type="SUPFAM" id="SSF47113">
    <property type="entry name" value="Histone-fold"/>
    <property type="match status" value="1"/>
</dbReference>
<feature type="compositionally biased region" description="Basic residues" evidence="1">
    <location>
        <begin position="8"/>
        <end position="17"/>
    </location>
</feature>
<dbReference type="AlphaFoldDB" id="A0A498M5P5"/>
<evidence type="ECO:0000256" key="1">
    <source>
        <dbReference type="SAM" id="MobiDB-lite"/>
    </source>
</evidence>